<gene>
    <name evidence="8" type="ORF">ABUE30_17380</name>
</gene>
<evidence type="ECO:0000313" key="9">
    <source>
        <dbReference type="Proteomes" id="UP001629953"/>
    </source>
</evidence>
<evidence type="ECO:0000256" key="2">
    <source>
        <dbReference type="ARBA" id="ARBA00022679"/>
    </source>
</evidence>
<dbReference type="Proteomes" id="UP001629953">
    <property type="component" value="Unassembled WGS sequence"/>
</dbReference>
<dbReference type="EMBL" id="JBEQCT010000011">
    <property type="protein sequence ID" value="MFM2486807.1"/>
    <property type="molecule type" value="Genomic_DNA"/>
</dbReference>
<dbReference type="NCBIfam" id="NF006957">
    <property type="entry name" value="PRK09434.1"/>
    <property type="match status" value="1"/>
</dbReference>
<keyword evidence="5" id="KW-0067">ATP-binding</keyword>
<protein>
    <submittedName>
        <fullName evidence="8">Aminoimidazole riboside kinase</fullName>
    </submittedName>
</protein>
<dbReference type="PRINTS" id="PR00990">
    <property type="entry name" value="RIBOKINASE"/>
</dbReference>
<accession>A0ABW9GB64</accession>
<keyword evidence="9" id="KW-1185">Reference proteome</keyword>
<dbReference type="InterPro" id="IPR050306">
    <property type="entry name" value="PfkB_Carbo_kinase"/>
</dbReference>
<evidence type="ECO:0000256" key="1">
    <source>
        <dbReference type="ARBA" id="ARBA00010688"/>
    </source>
</evidence>
<reference evidence="8 9" key="1">
    <citation type="journal article" date="2013" name="Int. J. Syst. Evol. Microbiol.">
        <title>Celerinatantimonas yamalensis sp. nov., a cold-adapted diazotrophic bacterium from a cold permafrost brine.</title>
        <authorList>
            <person name="Shcherbakova V."/>
            <person name="Chuvilskaya N."/>
            <person name="Rivkina E."/>
            <person name="Demidov N."/>
            <person name="Uchaeva V."/>
            <person name="Suetin S."/>
            <person name="Suzina N."/>
            <person name="Gilichinsky D."/>
        </authorList>
    </citation>
    <scope>NUCLEOTIDE SEQUENCE [LARGE SCALE GENOMIC DNA]</scope>
    <source>
        <strain evidence="8 9">C7</strain>
    </source>
</reference>
<dbReference type="SUPFAM" id="SSF53613">
    <property type="entry name" value="Ribokinase-like"/>
    <property type="match status" value="1"/>
</dbReference>
<dbReference type="Gene3D" id="3.40.1190.20">
    <property type="match status" value="1"/>
</dbReference>
<organism evidence="8 9">
    <name type="scientific">Celerinatantimonas yamalensis</name>
    <dbReference type="NCBI Taxonomy" id="559956"/>
    <lineage>
        <taxon>Bacteria</taxon>
        <taxon>Pseudomonadati</taxon>
        <taxon>Pseudomonadota</taxon>
        <taxon>Gammaproteobacteria</taxon>
        <taxon>Celerinatantimonadaceae</taxon>
        <taxon>Celerinatantimonas</taxon>
    </lineage>
</organism>
<dbReference type="PROSITE" id="PS00584">
    <property type="entry name" value="PFKB_KINASES_2"/>
    <property type="match status" value="1"/>
</dbReference>
<name>A0ABW9GB64_9GAMM</name>
<evidence type="ECO:0000313" key="8">
    <source>
        <dbReference type="EMBL" id="MFM2486807.1"/>
    </source>
</evidence>
<keyword evidence="4 6" id="KW-0418">Kinase</keyword>
<dbReference type="RefSeq" id="WP_408625103.1">
    <property type="nucleotide sequence ID" value="NZ_JBEQCT010000011.1"/>
</dbReference>
<dbReference type="InterPro" id="IPR011611">
    <property type="entry name" value="PfkB_dom"/>
</dbReference>
<dbReference type="CDD" id="cd01167">
    <property type="entry name" value="bac_FRK"/>
    <property type="match status" value="1"/>
</dbReference>
<proteinExistence type="inferred from homology"/>
<keyword evidence="2 6" id="KW-0808">Transferase</keyword>
<sequence>MSNIQVWCLGDVVVDLLPDGPQRYRQCPGGAPANVAVALSRLNIATGFIGCRGGDPFGQFMNDTLVQEGINTEHLVVDEAHLTSTVLVSLDAHGERQFTFLVNPSADQFLQSAYLPQFQAGQWLQLSSIALAGEVSRTSTKYAMAKAKQCDAKIFFDVNIRPSLWTDEACMITTIQSVLPFCDVVKVSEEEAFLLTGEAGLTQALTSLASMTPALLVVTMGALGAKVLDTTKWLDIPACDGVQVVDSTGAGDGFVGGMLSVLAKTSVWRQSDVIERAVRLGNRVGAFVVTQKGAMSALPTEQQLECCC</sequence>
<evidence type="ECO:0000259" key="7">
    <source>
        <dbReference type="Pfam" id="PF00294"/>
    </source>
</evidence>
<dbReference type="Pfam" id="PF00294">
    <property type="entry name" value="PfkB"/>
    <property type="match status" value="1"/>
</dbReference>
<dbReference type="InterPro" id="IPR029056">
    <property type="entry name" value="Ribokinase-like"/>
</dbReference>
<evidence type="ECO:0000256" key="5">
    <source>
        <dbReference type="ARBA" id="ARBA00022840"/>
    </source>
</evidence>
<comment type="similarity">
    <text evidence="1 6">Belongs to the carbohydrate kinase PfkB family.</text>
</comment>
<dbReference type="GO" id="GO:0016301">
    <property type="term" value="F:kinase activity"/>
    <property type="evidence" value="ECO:0007669"/>
    <property type="project" value="UniProtKB-KW"/>
</dbReference>
<evidence type="ECO:0000256" key="6">
    <source>
        <dbReference type="RuleBase" id="RU003704"/>
    </source>
</evidence>
<dbReference type="PANTHER" id="PTHR43085">
    <property type="entry name" value="HEXOKINASE FAMILY MEMBER"/>
    <property type="match status" value="1"/>
</dbReference>
<evidence type="ECO:0000256" key="3">
    <source>
        <dbReference type="ARBA" id="ARBA00022741"/>
    </source>
</evidence>
<keyword evidence="3" id="KW-0547">Nucleotide-binding</keyword>
<evidence type="ECO:0000256" key="4">
    <source>
        <dbReference type="ARBA" id="ARBA00022777"/>
    </source>
</evidence>
<dbReference type="InterPro" id="IPR002139">
    <property type="entry name" value="Ribo/fructo_kinase"/>
</dbReference>
<comment type="caution">
    <text evidence="8">The sequence shown here is derived from an EMBL/GenBank/DDBJ whole genome shotgun (WGS) entry which is preliminary data.</text>
</comment>
<dbReference type="InterPro" id="IPR002173">
    <property type="entry name" value="Carboh/pur_kinase_PfkB_CS"/>
</dbReference>
<dbReference type="PANTHER" id="PTHR43085:SF1">
    <property type="entry name" value="PSEUDOURIDINE KINASE-RELATED"/>
    <property type="match status" value="1"/>
</dbReference>
<feature type="domain" description="Carbohydrate kinase PfkB" evidence="7">
    <location>
        <begin position="21"/>
        <end position="300"/>
    </location>
</feature>